<evidence type="ECO:0000259" key="7">
    <source>
        <dbReference type="PROSITE" id="PS51918"/>
    </source>
</evidence>
<comment type="cofactor">
    <cofactor evidence="1">
        <name>[4Fe-4S] cluster</name>
        <dbReference type="ChEBI" id="CHEBI:49883"/>
    </cofactor>
</comment>
<dbReference type="Gene3D" id="3.20.20.70">
    <property type="entry name" value="Aldolase class I"/>
    <property type="match status" value="1"/>
</dbReference>
<dbReference type="InterPro" id="IPR000385">
    <property type="entry name" value="MoaA_NifB_PqqE_Fe-S-bd_CS"/>
</dbReference>
<evidence type="ECO:0000256" key="3">
    <source>
        <dbReference type="ARBA" id="ARBA00022691"/>
    </source>
</evidence>
<dbReference type="Pfam" id="PF04055">
    <property type="entry name" value="Radical_SAM"/>
    <property type="match status" value="1"/>
</dbReference>
<dbReference type="PANTHER" id="PTHR43273:SF8">
    <property type="entry name" value="RADICAL SAM DOMAIN PROTEIN"/>
    <property type="match status" value="1"/>
</dbReference>
<dbReference type="PROSITE" id="PS51918">
    <property type="entry name" value="RADICAL_SAM"/>
    <property type="match status" value="1"/>
</dbReference>
<dbReference type="InterPro" id="IPR007197">
    <property type="entry name" value="rSAM"/>
</dbReference>
<dbReference type="PROSITE" id="PS01305">
    <property type="entry name" value="MOAA_NIFB_PQQE"/>
    <property type="match status" value="1"/>
</dbReference>
<keyword evidence="6" id="KW-0411">Iron-sulfur</keyword>
<keyword evidence="3" id="KW-0949">S-adenosyl-L-methionine</keyword>
<evidence type="ECO:0000256" key="4">
    <source>
        <dbReference type="ARBA" id="ARBA00022723"/>
    </source>
</evidence>
<evidence type="ECO:0000313" key="9">
    <source>
        <dbReference type="Proteomes" id="UP000184612"/>
    </source>
</evidence>
<dbReference type="SFLD" id="SFLDG01067">
    <property type="entry name" value="SPASM/twitch_domain_containing"/>
    <property type="match status" value="1"/>
</dbReference>
<dbReference type="CDD" id="cd01335">
    <property type="entry name" value="Radical_SAM"/>
    <property type="match status" value="1"/>
</dbReference>
<dbReference type="InterPro" id="IPR013785">
    <property type="entry name" value="Aldolase_TIM"/>
</dbReference>
<dbReference type="GO" id="GO:0046872">
    <property type="term" value="F:metal ion binding"/>
    <property type="evidence" value="ECO:0007669"/>
    <property type="project" value="UniProtKB-KW"/>
</dbReference>
<reference evidence="8 9" key="1">
    <citation type="submission" date="2016-12" db="EMBL/GenBank/DDBJ databases">
        <authorList>
            <person name="Song W.-J."/>
            <person name="Kurnit D.M."/>
        </authorList>
    </citation>
    <scope>NUCLEOTIDE SEQUENCE [LARGE SCALE GENOMIC DNA]</scope>
    <source>
        <strain evidence="8 9">DSM 12503</strain>
    </source>
</reference>
<keyword evidence="5" id="KW-0408">Iron</keyword>
<dbReference type="RefSeq" id="WP_073589578.1">
    <property type="nucleotide sequence ID" value="NZ_FRFD01000008.1"/>
</dbReference>
<evidence type="ECO:0000256" key="2">
    <source>
        <dbReference type="ARBA" id="ARBA00022485"/>
    </source>
</evidence>
<gene>
    <name evidence="8" type="ORF">SAMN02745217_02930</name>
</gene>
<dbReference type="Proteomes" id="UP000184612">
    <property type="component" value="Unassembled WGS sequence"/>
</dbReference>
<dbReference type="InterPro" id="IPR058240">
    <property type="entry name" value="rSAM_sf"/>
</dbReference>
<dbReference type="PANTHER" id="PTHR43273">
    <property type="entry name" value="ANAEROBIC SULFATASE-MATURATING ENZYME HOMOLOG ASLB-RELATED"/>
    <property type="match status" value="1"/>
</dbReference>
<dbReference type="SFLD" id="SFLDG01384">
    <property type="entry name" value="thioether_bond_formation_requi"/>
    <property type="match status" value="1"/>
</dbReference>
<evidence type="ECO:0000256" key="6">
    <source>
        <dbReference type="ARBA" id="ARBA00023014"/>
    </source>
</evidence>
<keyword evidence="4" id="KW-0479">Metal-binding</keyword>
<sequence>MEQKPFIKLFSTINSNYFYDVNKNEVIAVKDDTWLILNNVMENGESLKDYKLNERGYSEINSLIQKGYLSGNRVKEIEHSNCGNIETTLERRMQKITLQLTQNCNFRCSYCHYTSNDGSQRKHSNKKMNIETAKDAILFLKEHSMDSPEVYIGFYGGEPLLEFEMMKEIVRFAGDTFFGKKINYTITTNSVLLSDEVIEFFIKYQISVVISLDGPKEINDCNRVFAGSGQGTFDAIIKKVKYIYDNYPKFYKELSINMVMNPEHDFEVIHSIFKDYPFLKKINIMSTVIDDVGALKKNSYSENYSKEVAYQEFLAYLSVMHRLPASKLYPTTARKVVGIQEIGKHFTERERLPEKAAPGGQCNPGEVRLMVTAEGDFIVCERVNEISDCMVIGNLKSGVDVNKVKALLNVAKVTEEKCIDCWAFSGCNLCAKYADQNGRLAKEERLKHCNRSRNNFLNILKEKALLMEAAECYGQASM</sequence>
<organism evidence="8 9">
    <name type="scientific">Anaerocolumna xylanovorans DSM 12503</name>
    <dbReference type="NCBI Taxonomy" id="1121345"/>
    <lineage>
        <taxon>Bacteria</taxon>
        <taxon>Bacillati</taxon>
        <taxon>Bacillota</taxon>
        <taxon>Clostridia</taxon>
        <taxon>Lachnospirales</taxon>
        <taxon>Lachnospiraceae</taxon>
        <taxon>Anaerocolumna</taxon>
    </lineage>
</organism>
<dbReference type="GO" id="GO:0051539">
    <property type="term" value="F:4 iron, 4 sulfur cluster binding"/>
    <property type="evidence" value="ECO:0007669"/>
    <property type="project" value="UniProtKB-KW"/>
</dbReference>
<dbReference type="OrthoDB" id="9808591at2"/>
<protein>
    <recommendedName>
        <fullName evidence="7">Radical SAM core domain-containing protein</fullName>
    </recommendedName>
</protein>
<dbReference type="AlphaFoldDB" id="A0A1M7YDX8"/>
<evidence type="ECO:0000256" key="1">
    <source>
        <dbReference type="ARBA" id="ARBA00001966"/>
    </source>
</evidence>
<feature type="domain" description="Radical SAM core" evidence="7">
    <location>
        <begin position="88"/>
        <end position="326"/>
    </location>
</feature>
<proteinExistence type="predicted"/>
<dbReference type="SFLD" id="SFLDG01386">
    <property type="entry name" value="main_SPASM_domain-containing"/>
    <property type="match status" value="1"/>
</dbReference>
<keyword evidence="9" id="KW-1185">Reference proteome</keyword>
<dbReference type="EMBL" id="FRFD01000008">
    <property type="protein sequence ID" value="SHO50837.1"/>
    <property type="molecule type" value="Genomic_DNA"/>
</dbReference>
<dbReference type="STRING" id="1121345.SAMN02745217_02930"/>
<evidence type="ECO:0000313" key="8">
    <source>
        <dbReference type="EMBL" id="SHO50837.1"/>
    </source>
</evidence>
<evidence type="ECO:0000256" key="5">
    <source>
        <dbReference type="ARBA" id="ARBA00023004"/>
    </source>
</evidence>
<dbReference type="SFLD" id="SFLDS00029">
    <property type="entry name" value="Radical_SAM"/>
    <property type="match status" value="1"/>
</dbReference>
<keyword evidence="2" id="KW-0004">4Fe-4S</keyword>
<dbReference type="InterPro" id="IPR023867">
    <property type="entry name" value="Sulphatase_maturase_rSAM"/>
</dbReference>
<name>A0A1M7YDX8_9FIRM</name>
<accession>A0A1M7YDX8</accession>
<dbReference type="SUPFAM" id="SSF102114">
    <property type="entry name" value="Radical SAM enzymes"/>
    <property type="match status" value="1"/>
</dbReference>
<dbReference type="GO" id="GO:0016491">
    <property type="term" value="F:oxidoreductase activity"/>
    <property type="evidence" value="ECO:0007669"/>
    <property type="project" value="InterPro"/>
</dbReference>